<dbReference type="RefSeq" id="WP_018026509.1">
    <property type="nucleotide sequence ID" value="NZ_JRNI01000006.1"/>
</dbReference>
<accession>A0A096ANB0</accession>
<sequence length="97" mass="11426">MHEDYPRLDELVGGYLNLDFDIIFITTNIEDVVEIFVTRTPIEGLHQLMHEIADFELKYAGCLEEAFYKTFDPDIYFDDVPCFLDMVKEKVQKQLDV</sequence>
<dbReference type="Pfam" id="PF18593">
    <property type="entry name" value="CdiI_2"/>
    <property type="match status" value="1"/>
</dbReference>
<name>A0A096ANB0_9BURK</name>
<protein>
    <recommendedName>
        <fullName evidence="1">CdiI immunity protein domain-containing protein</fullName>
    </recommendedName>
</protein>
<evidence type="ECO:0000259" key="1">
    <source>
        <dbReference type="Pfam" id="PF18593"/>
    </source>
</evidence>
<dbReference type="Proteomes" id="UP000029629">
    <property type="component" value="Unassembled WGS sequence"/>
</dbReference>
<evidence type="ECO:0000313" key="2">
    <source>
        <dbReference type="EMBL" id="KGF32122.1"/>
    </source>
</evidence>
<proteinExistence type="predicted"/>
<dbReference type="OrthoDB" id="8852337at2"/>
<evidence type="ECO:0000313" key="3">
    <source>
        <dbReference type="Proteomes" id="UP000029629"/>
    </source>
</evidence>
<reference evidence="2 3" key="1">
    <citation type="submission" date="2014-07" db="EMBL/GenBank/DDBJ databases">
        <authorList>
            <person name="McCorrison J."/>
            <person name="Sanka R."/>
            <person name="Torralba M."/>
            <person name="Gillis M."/>
            <person name="Haft D.H."/>
            <person name="Methe B."/>
            <person name="Sutton G."/>
            <person name="Nelson K.E."/>
        </authorList>
    </citation>
    <scope>NUCLEOTIDE SEQUENCE [LARGE SCALE GENOMIC DNA]</scope>
    <source>
        <strain evidence="2 3">DNF00040</strain>
    </source>
</reference>
<feature type="domain" description="CdiI immunity protein" evidence="1">
    <location>
        <begin position="5"/>
        <end position="78"/>
    </location>
</feature>
<gene>
    <name evidence="2" type="ORF">HMPREF2130_01250</name>
</gene>
<dbReference type="GeneID" id="93428643"/>
<dbReference type="AlphaFoldDB" id="A0A096ANB0"/>
<keyword evidence="3" id="KW-1185">Reference proteome</keyword>
<comment type="caution">
    <text evidence="2">The sequence shown here is derived from an EMBL/GenBank/DDBJ whole genome shotgun (WGS) entry which is preliminary data.</text>
</comment>
<organism evidence="2 3">
    <name type="scientific">Oligella urethralis DNF00040</name>
    <dbReference type="NCBI Taxonomy" id="1401065"/>
    <lineage>
        <taxon>Bacteria</taxon>
        <taxon>Pseudomonadati</taxon>
        <taxon>Pseudomonadota</taxon>
        <taxon>Betaproteobacteria</taxon>
        <taxon>Burkholderiales</taxon>
        <taxon>Alcaligenaceae</taxon>
        <taxon>Oligella</taxon>
    </lineage>
</organism>
<dbReference type="EMBL" id="JRNI01000006">
    <property type="protein sequence ID" value="KGF32122.1"/>
    <property type="molecule type" value="Genomic_DNA"/>
</dbReference>
<dbReference type="InterPro" id="IPR041129">
    <property type="entry name" value="CdiI_2"/>
</dbReference>